<dbReference type="EMBL" id="JAJEQR010000037">
    <property type="protein sequence ID" value="MCC2231714.1"/>
    <property type="molecule type" value="Genomic_DNA"/>
</dbReference>
<organism evidence="2 3">
    <name type="scientific">Hominifimenecus microfluidus</name>
    <dbReference type="NCBI Taxonomy" id="2885348"/>
    <lineage>
        <taxon>Bacteria</taxon>
        <taxon>Bacillati</taxon>
        <taxon>Bacillota</taxon>
        <taxon>Clostridia</taxon>
        <taxon>Lachnospirales</taxon>
        <taxon>Lachnospiraceae</taxon>
        <taxon>Hominifimenecus</taxon>
    </lineage>
</organism>
<dbReference type="SUPFAM" id="SSF53474">
    <property type="entry name" value="alpha/beta-Hydrolases"/>
    <property type="match status" value="1"/>
</dbReference>
<comment type="caution">
    <text evidence="2">The sequence shown here is derived from an EMBL/GenBank/DDBJ whole genome shotgun (WGS) entry which is preliminary data.</text>
</comment>
<dbReference type="InterPro" id="IPR029058">
    <property type="entry name" value="AB_hydrolase_fold"/>
</dbReference>
<sequence length="207" mass="23205">MRVYEYGDPKAEIVLIQPTGAHELAELESEVAEIGRLTGVSFWFLAYPVNDWNCALSPWKAPAVFGNEGFGEGAAATLTEILSLCRDNTKRYYIGGYSLAGLFALWAAYQTDVFAGIAAASPSVWFPGFIEYMKTHSIRSRRIYLSLGDREEKTRNLVMAEVGKCIREAEEWLQQNGIQTTLEWNSGGHFRDSAFRTARAFAWIIKS</sequence>
<gene>
    <name evidence="2" type="ORF">LKD81_12020</name>
</gene>
<dbReference type="Proteomes" id="UP001198182">
    <property type="component" value="Unassembled WGS sequence"/>
</dbReference>
<reference evidence="2" key="1">
    <citation type="submission" date="2021-10" db="EMBL/GenBank/DDBJ databases">
        <title>Anaerobic single-cell dispensing facilitates the cultivation of human gut bacteria.</title>
        <authorList>
            <person name="Afrizal A."/>
        </authorList>
    </citation>
    <scope>NUCLEOTIDE SEQUENCE</scope>
    <source>
        <strain evidence="2">CLA-AA-H215</strain>
    </source>
</reference>
<protein>
    <submittedName>
        <fullName evidence="2">Esterase</fullName>
    </submittedName>
</protein>
<dbReference type="AlphaFoldDB" id="A0AAE3JF20"/>
<accession>A0AAE3JF20</accession>
<evidence type="ECO:0000313" key="3">
    <source>
        <dbReference type="Proteomes" id="UP001198182"/>
    </source>
</evidence>
<keyword evidence="1" id="KW-0812">Transmembrane</keyword>
<evidence type="ECO:0000256" key="1">
    <source>
        <dbReference type="SAM" id="Phobius"/>
    </source>
</evidence>
<feature type="transmembrane region" description="Helical" evidence="1">
    <location>
        <begin position="92"/>
        <end position="109"/>
    </location>
</feature>
<keyword evidence="1" id="KW-0472">Membrane</keyword>
<dbReference type="Gene3D" id="3.40.50.1820">
    <property type="entry name" value="alpha/beta hydrolase"/>
    <property type="match status" value="1"/>
</dbReference>
<name>A0AAE3JF20_9FIRM</name>
<keyword evidence="1" id="KW-1133">Transmembrane helix</keyword>
<feature type="transmembrane region" description="Helical" evidence="1">
    <location>
        <begin position="115"/>
        <end position="133"/>
    </location>
</feature>
<proteinExistence type="predicted"/>
<evidence type="ECO:0000313" key="2">
    <source>
        <dbReference type="EMBL" id="MCC2231714.1"/>
    </source>
</evidence>
<keyword evidence="3" id="KW-1185">Reference proteome</keyword>
<dbReference type="RefSeq" id="WP_308454233.1">
    <property type="nucleotide sequence ID" value="NZ_JAJEQR010000037.1"/>
</dbReference>